<dbReference type="STRING" id="36022.A0A1V2L9F1"/>
<comment type="caution">
    <text evidence="2">The sequence shown here is derived from an EMBL/GenBank/DDBJ whole genome shotgun (WGS) entry which is preliminary data.</text>
</comment>
<dbReference type="AlphaFoldDB" id="A0A1V2L9F1"/>
<dbReference type="Proteomes" id="UP000189513">
    <property type="component" value="Unassembled WGS sequence"/>
</dbReference>
<feature type="compositionally biased region" description="Low complexity" evidence="1">
    <location>
        <begin position="46"/>
        <end position="61"/>
    </location>
</feature>
<evidence type="ECO:0000256" key="1">
    <source>
        <dbReference type="SAM" id="MobiDB-lite"/>
    </source>
</evidence>
<sequence>MGDVSSNFNNFPSVSQASVTPYDVKLEANDFDHLANFDNFINQPASSNTSQVNNTTSNNNNKEQSVVYSQEEKTDDYMPGMIDQLDMQIFGRFLPPYMLKRPDGTIGPGAKGGDLPTGLNTTNFPTSLEELPMNEEMDDVDWSALANQDFDDLYRTEQA</sequence>
<proteinExistence type="predicted"/>
<dbReference type="EMBL" id="MPUK01000002">
    <property type="protein sequence ID" value="ONH68532.1"/>
    <property type="molecule type" value="Genomic_DNA"/>
</dbReference>
<gene>
    <name evidence="2" type="ORF">BON22_1026</name>
</gene>
<feature type="region of interest" description="Disordered" evidence="1">
    <location>
        <begin position="42"/>
        <end position="74"/>
    </location>
</feature>
<reference evidence="3" key="1">
    <citation type="journal article" date="2017" name="Genome Announc.">
        <title>Genome sequences of Cyberlindnera fabianii 65, Pichia kudriavzevii 129, and Saccharomyces cerevisiae 131 isolated from fermented masau fruits in Zimbabwe.</title>
        <authorList>
            <person name="van Rijswijck I.M.H."/>
            <person name="Derks M.F.L."/>
            <person name="Abee T."/>
            <person name="de Ridder D."/>
            <person name="Smid E.J."/>
        </authorList>
    </citation>
    <scope>NUCLEOTIDE SEQUENCE [LARGE SCALE GENOMIC DNA]</scope>
    <source>
        <strain evidence="3">65</strain>
    </source>
</reference>
<keyword evidence="3" id="KW-1185">Reference proteome</keyword>
<dbReference type="VEuPathDB" id="FungiDB:BON22_1026"/>
<name>A0A1V2L9F1_CYBFA</name>
<protein>
    <submittedName>
        <fullName evidence="2">Uncharacterized protein</fullName>
    </submittedName>
</protein>
<organism evidence="2 3">
    <name type="scientific">Cyberlindnera fabianii</name>
    <name type="common">Yeast</name>
    <name type="synonym">Hansenula fabianii</name>
    <dbReference type="NCBI Taxonomy" id="36022"/>
    <lineage>
        <taxon>Eukaryota</taxon>
        <taxon>Fungi</taxon>
        <taxon>Dikarya</taxon>
        <taxon>Ascomycota</taxon>
        <taxon>Saccharomycotina</taxon>
        <taxon>Saccharomycetes</taxon>
        <taxon>Phaffomycetales</taxon>
        <taxon>Phaffomycetaceae</taxon>
        <taxon>Cyberlindnera</taxon>
    </lineage>
</organism>
<evidence type="ECO:0000313" key="3">
    <source>
        <dbReference type="Proteomes" id="UP000189513"/>
    </source>
</evidence>
<evidence type="ECO:0000313" key="2">
    <source>
        <dbReference type="EMBL" id="ONH68532.1"/>
    </source>
</evidence>
<accession>A0A1V2L9F1</accession>